<evidence type="ECO:0000313" key="2">
    <source>
        <dbReference type="Proteomes" id="UP000306585"/>
    </source>
</evidence>
<organism evidence="1 2">
    <name type="scientific">Mariprofundus erugo</name>
    <dbReference type="NCBI Taxonomy" id="2528639"/>
    <lineage>
        <taxon>Bacteria</taxon>
        <taxon>Pseudomonadati</taxon>
        <taxon>Pseudomonadota</taxon>
        <taxon>Candidatius Mariprofundia</taxon>
        <taxon>Mariprofundales</taxon>
        <taxon>Mariprofundaceae</taxon>
        <taxon>Mariprofundus</taxon>
    </lineage>
</organism>
<gene>
    <name evidence="1" type="ORF">FEF65_01595</name>
</gene>
<dbReference type="Proteomes" id="UP000306585">
    <property type="component" value="Unassembled WGS sequence"/>
</dbReference>
<dbReference type="EMBL" id="VBRY01000001">
    <property type="protein sequence ID" value="TLS69286.1"/>
    <property type="molecule type" value="Genomic_DNA"/>
</dbReference>
<sequence>MLKHAVNTVEIAEVEGDGILVIRQVNPVFLVMGSSGMVLDAVLISKNHERYEERAGAVYQQCMNTFRDTLAREIGGMGYAVHAGDVKYWDYFKPSQKGLRDHADAILRIRFKQLGFFSMGLRSDFIPSAYVFAELIQPETREVLYSDRFTVGLDESIVKIAALAEGEIRPLLVPGADVAYADLKDVLDHPQQSRMALLSIAEAAARHVAEGMQGRRAPTLMVYQPELNSHLSSLPSFDAMRQEMKP</sequence>
<keyword evidence="2" id="KW-1185">Reference proteome</keyword>
<comment type="caution">
    <text evidence="1">The sequence shown here is derived from an EMBL/GenBank/DDBJ whole genome shotgun (WGS) entry which is preliminary data.</text>
</comment>
<dbReference type="AlphaFoldDB" id="A0A5R9GT06"/>
<protein>
    <submittedName>
        <fullName evidence="1">Uncharacterized protein</fullName>
    </submittedName>
</protein>
<evidence type="ECO:0000313" key="1">
    <source>
        <dbReference type="EMBL" id="TLS69286.1"/>
    </source>
</evidence>
<reference evidence="1 2" key="1">
    <citation type="journal article" date="2019" name="Appl. Environ. Microbiol.">
        <title>Environmental Evidence and Genomic Insight of Iron-oxidizing Bacteria Preference Towards More Corrosion Resistant Stainless Steel at Higher Salinities.</title>
        <authorList>
            <person name="Garrison C.E."/>
            <person name="Price K.A."/>
            <person name="Field E.K."/>
        </authorList>
    </citation>
    <scope>NUCLEOTIDE SEQUENCE [LARGE SCALE GENOMIC DNA]</scope>
    <source>
        <strain evidence="1 2">P3</strain>
    </source>
</reference>
<name>A0A5R9GT06_9PROT</name>
<accession>A0A5R9GT06</accession>
<proteinExistence type="predicted"/>